<dbReference type="PANTHER" id="PTHR30390:SF6">
    <property type="entry name" value="DNAA INITIATOR-ASSOCIATING PROTEIN DIAA"/>
    <property type="match status" value="1"/>
</dbReference>
<dbReference type="InterPro" id="IPR001347">
    <property type="entry name" value="SIS_dom"/>
</dbReference>
<dbReference type="EMBL" id="JBFAEG010000046">
    <property type="protein sequence ID" value="MEU5713151.1"/>
    <property type="molecule type" value="Genomic_DNA"/>
</dbReference>
<organism evidence="2 3">
    <name type="scientific">Streptomyces flaveolus</name>
    <dbReference type="NCBI Taxonomy" id="67297"/>
    <lineage>
        <taxon>Bacteria</taxon>
        <taxon>Bacillati</taxon>
        <taxon>Actinomycetota</taxon>
        <taxon>Actinomycetes</taxon>
        <taxon>Kitasatosporales</taxon>
        <taxon>Streptomycetaceae</taxon>
        <taxon>Streptomyces</taxon>
    </lineage>
</organism>
<evidence type="ECO:0000313" key="3">
    <source>
        <dbReference type="Proteomes" id="UP001551011"/>
    </source>
</evidence>
<feature type="domain" description="SIS" evidence="1">
    <location>
        <begin position="33"/>
        <end position="192"/>
    </location>
</feature>
<dbReference type="Gene3D" id="3.40.50.10490">
    <property type="entry name" value="Glucose-6-phosphate isomerase like protein, domain 1"/>
    <property type="match status" value="1"/>
</dbReference>
<dbReference type="InterPro" id="IPR046348">
    <property type="entry name" value="SIS_dom_sf"/>
</dbReference>
<dbReference type="CDD" id="cd05006">
    <property type="entry name" value="SIS_GmhA"/>
    <property type="match status" value="1"/>
</dbReference>
<protein>
    <submittedName>
        <fullName evidence="2">SIS domain-containing protein</fullName>
    </submittedName>
</protein>
<dbReference type="InterPro" id="IPR050099">
    <property type="entry name" value="SIS_GmhA/DiaA_subfam"/>
</dbReference>
<proteinExistence type="predicted"/>
<evidence type="ECO:0000313" key="2">
    <source>
        <dbReference type="EMBL" id="MEU5713151.1"/>
    </source>
</evidence>
<dbReference type="Proteomes" id="UP001551011">
    <property type="component" value="Unassembled WGS sequence"/>
</dbReference>
<accession>A0ABV3AMG2</accession>
<comment type="caution">
    <text evidence="2">The sequence shown here is derived from an EMBL/GenBank/DDBJ whole genome shotgun (WGS) entry which is preliminary data.</text>
</comment>
<dbReference type="SUPFAM" id="SSF53697">
    <property type="entry name" value="SIS domain"/>
    <property type="match status" value="1"/>
</dbReference>
<dbReference type="Pfam" id="PF13580">
    <property type="entry name" value="SIS_2"/>
    <property type="match status" value="1"/>
</dbReference>
<evidence type="ECO:0000259" key="1">
    <source>
        <dbReference type="PROSITE" id="PS51464"/>
    </source>
</evidence>
<name>A0ABV3AMG2_9ACTN</name>
<dbReference type="PROSITE" id="PS51464">
    <property type="entry name" value="SIS"/>
    <property type="match status" value="1"/>
</dbReference>
<sequence>MAKDPGQQLADHVDLARRVGQLLPQLLEVSRRLVEIYEAGGRLYTFGNGGSAADAQHLAAELVGRYLRERRPLPALALSVDPSVTTCIGNDYDFDDLFSRQVEAFASPGDMVLAFTTSGRSQNVVRGLKTARDRGALTVLFGGGDGGPAAEHADLALLVPSAATARIQEMHLMLLHLLSEQIDAWAAEDTPA</sequence>
<keyword evidence="3" id="KW-1185">Reference proteome</keyword>
<dbReference type="PANTHER" id="PTHR30390">
    <property type="entry name" value="SEDOHEPTULOSE 7-PHOSPHATE ISOMERASE / DNAA INITIATOR-ASSOCIATING FACTOR FOR REPLICATION INITIATION"/>
    <property type="match status" value="1"/>
</dbReference>
<dbReference type="InterPro" id="IPR035461">
    <property type="entry name" value="GmhA/DiaA"/>
</dbReference>
<reference evidence="2 3" key="1">
    <citation type="submission" date="2024-06" db="EMBL/GenBank/DDBJ databases">
        <title>The Natural Products Discovery Center: Release of the First 8490 Sequenced Strains for Exploring Actinobacteria Biosynthetic Diversity.</title>
        <authorList>
            <person name="Kalkreuter E."/>
            <person name="Kautsar S.A."/>
            <person name="Yang D."/>
            <person name="Bader C.D."/>
            <person name="Teijaro C.N."/>
            <person name="Fluegel L."/>
            <person name="Davis C.M."/>
            <person name="Simpson J.R."/>
            <person name="Lauterbach L."/>
            <person name="Steele A.D."/>
            <person name="Gui C."/>
            <person name="Meng S."/>
            <person name="Li G."/>
            <person name="Viehrig K."/>
            <person name="Ye F."/>
            <person name="Su P."/>
            <person name="Kiefer A.F."/>
            <person name="Nichols A."/>
            <person name="Cepeda A.J."/>
            <person name="Yan W."/>
            <person name="Fan B."/>
            <person name="Jiang Y."/>
            <person name="Adhikari A."/>
            <person name="Zheng C.-J."/>
            <person name="Schuster L."/>
            <person name="Cowan T.M."/>
            <person name="Smanski M.J."/>
            <person name="Chevrette M.G."/>
            <person name="De Carvalho L.P.S."/>
            <person name="Shen B."/>
        </authorList>
    </citation>
    <scope>NUCLEOTIDE SEQUENCE [LARGE SCALE GENOMIC DNA]</scope>
    <source>
        <strain evidence="2 3">NPDC020594</strain>
    </source>
</reference>
<dbReference type="RefSeq" id="WP_030654309.1">
    <property type="nucleotide sequence ID" value="NZ_JBEXDP010000047.1"/>
</dbReference>
<gene>
    <name evidence="2" type="ORF">AB0H04_41125</name>
</gene>